<dbReference type="EMBL" id="JABSTV010001254">
    <property type="protein sequence ID" value="KAH7939397.1"/>
    <property type="molecule type" value="Genomic_DNA"/>
</dbReference>
<comment type="caution">
    <text evidence="2">The sequence shown here is derived from an EMBL/GenBank/DDBJ whole genome shotgun (WGS) entry which is preliminary data.</text>
</comment>
<dbReference type="VEuPathDB" id="VectorBase:RSAN_034626"/>
<evidence type="ECO:0000313" key="3">
    <source>
        <dbReference type="Proteomes" id="UP000821837"/>
    </source>
</evidence>
<evidence type="ECO:0000313" key="2">
    <source>
        <dbReference type="EMBL" id="KAH7939397.1"/>
    </source>
</evidence>
<reference evidence="2" key="1">
    <citation type="journal article" date="2020" name="Cell">
        <title>Large-Scale Comparative Analyses of Tick Genomes Elucidate Their Genetic Diversity and Vector Capacities.</title>
        <authorList>
            <consortium name="Tick Genome and Microbiome Consortium (TIGMIC)"/>
            <person name="Jia N."/>
            <person name="Wang J."/>
            <person name="Shi W."/>
            <person name="Du L."/>
            <person name="Sun Y."/>
            <person name="Zhan W."/>
            <person name="Jiang J.F."/>
            <person name="Wang Q."/>
            <person name="Zhang B."/>
            <person name="Ji P."/>
            <person name="Bell-Sakyi L."/>
            <person name="Cui X.M."/>
            <person name="Yuan T.T."/>
            <person name="Jiang B.G."/>
            <person name="Yang W.F."/>
            <person name="Lam T.T."/>
            <person name="Chang Q.C."/>
            <person name="Ding S.J."/>
            <person name="Wang X.J."/>
            <person name="Zhu J.G."/>
            <person name="Ruan X.D."/>
            <person name="Zhao L."/>
            <person name="Wei J.T."/>
            <person name="Ye R.Z."/>
            <person name="Que T.C."/>
            <person name="Du C.H."/>
            <person name="Zhou Y.H."/>
            <person name="Cheng J.X."/>
            <person name="Dai P.F."/>
            <person name="Guo W.B."/>
            <person name="Han X.H."/>
            <person name="Huang E.J."/>
            <person name="Li L.F."/>
            <person name="Wei W."/>
            <person name="Gao Y.C."/>
            <person name="Liu J.Z."/>
            <person name="Shao H.Z."/>
            <person name="Wang X."/>
            <person name="Wang C.C."/>
            <person name="Yang T.C."/>
            <person name="Huo Q.B."/>
            <person name="Li W."/>
            <person name="Chen H.Y."/>
            <person name="Chen S.E."/>
            <person name="Zhou L.G."/>
            <person name="Ni X.B."/>
            <person name="Tian J.H."/>
            <person name="Sheng Y."/>
            <person name="Liu T."/>
            <person name="Pan Y.S."/>
            <person name="Xia L.Y."/>
            <person name="Li J."/>
            <person name="Zhao F."/>
            <person name="Cao W.C."/>
        </authorList>
    </citation>
    <scope>NUCLEOTIDE SEQUENCE</scope>
    <source>
        <strain evidence="2">Rsan-2018</strain>
    </source>
</reference>
<name>A0A9D4SQP1_RHISA</name>
<keyword evidence="3" id="KW-1185">Reference proteome</keyword>
<reference evidence="2" key="2">
    <citation type="submission" date="2021-09" db="EMBL/GenBank/DDBJ databases">
        <authorList>
            <person name="Jia N."/>
            <person name="Wang J."/>
            <person name="Shi W."/>
            <person name="Du L."/>
            <person name="Sun Y."/>
            <person name="Zhan W."/>
            <person name="Jiang J."/>
            <person name="Wang Q."/>
            <person name="Zhang B."/>
            <person name="Ji P."/>
            <person name="Sakyi L.B."/>
            <person name="Cui X."/>
            <person name="Yuan T."/>
            <person name="Jiang B."/>
            <person name="Yang W."/>
            <person name="Lam T.T.-Y."/>
            <person name="Chang Q."/>
            <person name="Ding S."/>
            <person name="Wang X."/>
            <person name="Zhu J."/>
            <person name="Ruan X."/>
            <person name="Zhao L."/>
            <person name="Wei J."/>
            <person name="Que T."/>
            <person name="Du C."/>
            <person name="Cheng J."/>
            <person name="Dai P."/>
            <person name="Han X."/>
            <person name="Huang E."/>
            <person name="Gao Y."/>
            <person name="Liu J."/>
            <person name="Shao H."/>
            <person name="Ye R."/>
            <person name="Li L."/>
            <person name="Wei W."/>
            <person name="Wang X."/>
            <person name="Wang C."/>
            <person name="Huo Q."/>
            <person name="Li W."/>
            <person name="Guo W."/>
            <person name="Chen H."/>
            <person name="Chen S."/>
            <person name="Zhou L."/>
            <person name="Zhou L."/>
            <person name="Ni X."/>
            <person name="Tian J."/>
            <person name="Zhou Y."/>
            <person name="Sheng Y."/>
            <person name="Liu T."/>
            <person name="Pan Y."/>
            <person name="Xia L."/>
            <person name="Li J."/>
            <person name="Zhao F."/>
            <person name="Cao W."/>
        </authorList>
    </citation>
    <scope>NUCLEOTIDE SEQUENCE</scope>
    <source>
        <strain evidence="2">Rsan-2018</strain>
        <tissue evidence="2">Larvae</tissue>
    </source>
</reference>
<keyword evidence="1" id="KW-0677">Repeat</keyword>
<dbReference type="PANTHER" id="PTHR24111">
    <property type="entry name" value="LEUCINE-RICH REPEAT-CONTAINING PROTEIN 34"/>
    <property type="match status" value="1"/>
</dbReference>
<dbReference type="InterPro" id="IPR032675">
    <property type="entry name" value="LRR_dom_sf"/>
</dbReference>
<evidence type="ECO:0000256" key="1">
    <source>
        <dbReference type="ARBA" id="ARBA00022737"/>
    </source>
</evidence>
<sequence>MSHGEGHDAPAAIQWKGQLDLDRPCGAVGSDETCWLCEDFPAWNTVIHALDLELAETAPGTLRLRFDPDGYQDRDFELDLKCAISNCTPAAQPSFPIFMRRQPSSPASRSFRLLRISESGSLIYLACKENAGAHLELRDIDAVIGLETLDIDIRRFGQCFAAEIDALLERNRNTLKSVEIFEARPGLNKLRMVEHLEACKSLAVGSLDQCDAAAPDVDGMVSLLRGSTTLKEATVKSIEPRQVVLVARALETNCCLTKLSLHVRTSDSIEELFGALEVNKHLKELFLKYCLRVNMTCARSVASALKKNDRLRTLDMATVILGEGVGLGLWSEALSKNVALHVFHMRCYEIPISEVSTLCKALQVNKSLKALKLPEVRGSEEESSSLARQLLEDECYDRVQLGPWTEPYLRVLAPVLASSEACTSELCLRDICQLSHENVSGLFNALSSTKKVKHLDVAVWNEPDHGVALLCETLKSNRSIQFLRIQMGNCNSANEILRALSVNTTITELDMTFYGAALEEAMTAFSDMLSRNNAITNIKVRFDADDPRRFLEAYAQGMSDNRLIFDLDYCVRADACIPASLFAPVRRNRAALNRAMDFVLQRREDRHCAECFELFFGRSCLITNLMEIGKMSDVEARRGVASAENRRREKYLVLTGVVRSSLACWPADVTQIDALNWDCWCAIACYLKVTDISS</sequence>
<protein>
    <submittedName>
        <fullName evidence="2">Uncharacterized protein</fullName>
    </submittedName>
</protein>
<dbReference type="AlphaFoldDB" id="A0A9D4SQP1"/>
<dbReference type="Gene3D" id="3.80.10.10">
    <property type="entry name" value="Ribonuclease Inhibitor"/>
    <property type="match status" value="2"/>
</dbReference>
<dbReference type="SUPFAM" id="SSF52047">
    <property type="entry name" value="RNI-like"/>
    <property type="match status" value="1"/>
</dbReference>
<gene>
    <name evidence="2" type="ORF">HPB52_011945</name>
</gene>
<proteinExistence type="predicted"/>
<dbReference type="Proteomes" id="UP000821837">
    <property type="component" value="Chromosome 8"/>
</dbReference>
<organism evidence="2 3">
    <name type="scientific">Rhipicephalus sanguineus</name>
    <name type="common">Brown dog tick</name>
    <name type="synonym">Ixodes sanguineus</name>
    <dbReference type="NCBI Taxonomy" id="34632"/>
    <lineage>
        <taxon>Eukaryota</taxon>
        <taxon>Metazoa</taxon>
        <taxon>Ecdysozoa</taxon>
        <taxon>Arthropoda</taxon>
        <taxon>Chelicerata</taxon>
        <taxon>Arachnida</taxon>
        <taxon>Acari</taxon>
        <taxon>Parasitiformes</taxon>
        <taxon>Ixodida</taxon>
        <taxon>Ixodoidea</taxon>
        <taxon>Ixodidae</taxon>
        <taxon>Rhipicephalinae</taxon>
        <taxon>Rhipicephalus</taxon>
        <taxon>Rhipicephalus</taxon>
    </lineage>
</organism>
<accession>A0A9D4SQP1</accession>
<dbReference type="PANTHER" id="PTHR24111:SF0">
    <property type="entry name" value="LEUCINE-RICH REPEAT-CONTAINING PROTEIN"/>
    <property type="match status" value="1"/>
</dbReference>
<dbReference type="InterPro" id="IPR052201">
    <property type="entry name" value="LRR-containing_regulator"/>
</dbReference>